<name>A0A8C3K8M8_9CHAR</name>
<dbReference type="InterPro" id="IPR003020">
    <property type="entry name" value="HCO3_transpt_euk"/>
</dbReference>
<feature type="compositionally biased region" description="Basic and acidic residues" evidence="13">
    <location>
        <begin position="8"/>
        <end position="17"/>
    </location>
</feature>
<dbReference type="PROSITE" id="PS00220">
    <property type="entry name" value="ANION_EXCHANGER_2"/>
    <property type="match status" value="1"/>
</dbReference>
<evidence type="ECO:0000256" key="5">
    <source>
        <dbReference type="ARBA" id="ARBA00022681"/>
    </source>
</evidence>
<dbReference type="InterPro" id="IPR016152">
    <property type="entry name" value="PTrfase/Anion_transptr"/>
</dbReference>
<dbReference type="PANTHER" id="PTHR11453:SF12">
    <property type="entry name" value="BAND 3 ANION TRANSPORT PROTEIN"/>
    <property type="match status" value="1"/>
</dbReference>
<dbReference type="GO" id="GO:0008509">
    <property type="term" value="F:monoatomic anion transmembrane transporter activity"/>
    <property type="evidence" value="ECO:0007669"/>
    <property type="project" value="InterPro"/>
</dbReference>
<feature type="domain" description="Band 3 cytoplasmic" evidence="15">
    <location>
        <begin position="267"/>
        <end position="302"/>
    </location>
</feature>
<feature type="transmembrane region" description="Helical" evidence="12">
    <location>
        <begin position="677"/>
        <end position="700"/>
    </location>
</feature>
<comment type="catalytic activity">
    <reaction evidence="11">
        <text>hydrogencarbonate(in) + chloride(out) = hydrogencarbonate(out) + chloride(in)</text>
        <dbReference type="Rhea" id="RHEA:72363"/>
        <dbReference type="ChEBI" id="CHEBI:17544"/>
        <dbReference type="ChEBI" id="CHEBI:17996"/>
    </reaction>
</comment>
<dbReference type="FunFam" id="1.10.287.570:FF:000001">
    <property type="entry name" value="Anion exchange protein"/>
    <property type="match status" value="1"/>
</dbReference>
<dbReference type="PRINTS" id="PR01231">
    <property type="entry name" value="HCO3TRNSPORT"/>
</dbReference>
<evidence type="ECO:0000256" key="12">
    <source>
        <dbReference type="RuleBase" id="RU362035"/>
    </source>
</evidence>
<keyword evidence="9 12" id="KW-0472">Membrane</keyword>
<dbReference type="PROSITE" id="PS00219">
    <property type="entry name" value="ANION_EXCHANGER_1"/>
    <property type="match status" value="1"/>
</dbReference>
<dbReference type="InterPro" id="IPR001717">
    <property type="entry name" value="Anion_exchange"/>
</dbReference>
<feature type="transmembrane region" description="Helical" evidence="12">
    <location>
        <begin position="469"/>
        <end position="494"/>
    </location>
</feature>
<reference evidence="16" key="2">
    <citation type="submission" date="2025-09" db="UniProtKB">
        <authorList>
            <consortium name="Ensembl"/>
        </authorList>
    </citation>
    <scope>IDENTIFICATION</scope>
</reference>
<dbReference type="Pfam" id="PF07565">
    <property type="entry name" value="Band_3_cyto"/>
    <property type="match status" value="2"/>
</dbReference>
<keyword evidence="4" id="KW-1003">Cell membrane</keyword>
<feature type="domain" description="Bicarbonate transporter-like transmembrane" evidence="14">
    <location>
        <begin position="541"/>
        <end position="865"/>
    </location>
</feature>
<feature type="transmembrane region" description="Helical" evidence="12">
    <location>
        <begin position="635"/>
        <end position="656"/>
    </location>
</feature>
<keyword evidence="3 12" id="KW-0813">Transport</keyword>
<evidence type="ECO:0000259" key="14">
    <source>
        <dbReference type="Pfam" id="PF00955"/>
    </source>
</evidence>
<feature type="transmembrane region" description="Helical" evidence="12">
    <location>
        <begin position="501"/>
        <end position="522"/>
    </location>
</feature>
<proteinExistence type="inferred from homology"/>
<accession>A0A8C3K8M8</accession>
<keyword evidence="7 12" id="KW-1133">Transmembrane helix</keyword>
<feature type="transmembrane region" description="Helical" evidence="12">
    <location>
        <begin position="418"/>
        <end position="449"/>
    </location>
</feature>
<dbReference type="InterPro" id="IPR011531">
    <property type="entry name" value="HCO3_transpt-like_TM_dom"/>
</dbReference>
<dbReference type="Proteomes" id="UP000694419">
    <property type="component" value="Unplaced"/>
</dbReference>
<evidence type="ECO:0000256" key="4">
    <source>
        <dbReference type="ARBA" id="ARBA00022475"/>
    </source>
</evidence>
<dbReference type="Pfam" id="PF00955">
    <property type="entry name" value="HCO3_cotransp"/>
    <property type="match status" value="2"/>
</dbReference>
<feature type="domain" description="Bicarbonate transporter-like transmembrane" evidence="14">
    <location>
        <begin position="355"/>
        <end position="530"/>
    </location>
</feature>
<comment type="subcellular location">
    <subcellularLocation>
        <location evidence="1">Cell membrane</location>
        <topology evidence="1">Multi-pass membrane protein</topology>
    </subcellularLocation>
    <subcellularLocation>
        <location evidence="12">Membrane</location>
        <topology evidence="12">Multi-pass membrane protein</topology>
    </subcellularLocation>
</comment>
<dbReference type="AlphaFoldDB" id="A0A8C3K8M8"/>
<evidence type="ECO:0000313" key="17">
    <source>
        <dbReference type="Proteomes" id="UP000694419"/>
    </source>
</evidence>
<dbReference type="NCBIfam" id="TIGR00834">
    <property type="entry name" value="ae"/>
    <property type="match status" value="1"/>
</dbReference>
<dbReference type="SUPFAM" id="SSF55804">
    <property type="entry name" value="Phoshotransferase/anion transport protein"/>
    <property type="match status" value="1"/>
</dbReference>
<keyword evidence="5" id="KW-0039">Anion exchange</keyword>
<dbReference type="InterPro" id="IPR013769">
    <property type="entry name" value="Band3_cytoplasmic_dom"/>
</dbReference>
<comment type="similarity">
    <text evidence="2 12">Belongs to the anion exchanger (TC 2.A.31) family.</text>
</comment>
<evidence type="ECO:0000256" key="10">
    <source>
        <dbReference type="ARBA" id="ARBA00023180"/>
    </source>
</evidence>
<dbReference type="InterPro" id="IPR002977">
    <property type="entry name" value="Anion_exchange_1"/>
</dbReference>
<feature type="region of interest" description="Disordered" evidence="13">
    <location>
        <begin position="322"/>
        <end position="355"/>
    </location>
</feature>
<dbReference type="GO" id="GO:0015106">
    <property type="term" value="F:bicarbonate transmembrane transporter activity"/>
    <property type="evidence" value="ECO:0007669"/>
    <property type="project" value="TreeGrafter"/>
</dbReference>
<dbReference type="PANTHER" id="PTHR11453">
    <property type="entry name" value="ANION EXCHANGE PROTEIN"/>
    <property type="match status" value="1"/>
</dbReference>
<feature type="domain" description="Band 3 cytoplasmic" evidence="15">
    <location>
        <begin position="63"/>
        <end position="190"/>
    </location>
</feature>
<dbReference type="GO" id="GO:0016323">
    <property type="term" value="C:basolateral plasma membrane"/>
    <property type="evidence" value="ECO:0007669"/>
    <property type="project" value="TreeGrafter"/>
</dbReference>
<feature type="transmembrane region" description="Helical" evidence="12">
    <location>
        <begin position="576"/>
        <end position="600"/>
    </location>
</feature>
<feature type="transmembrane region" description="Helical" evidence="12">
    <location>
        <begin position="763"/>
        <end position="787"/>
    </location>
</feature>
<evidence type="ECO:0000256" key="1">
    <source>
        <dbReference type="ARBA" id="ARBA00004651"/>
    </source>
</evidence>
<dbReference type="InterPro" id="IPR018241">
    <property type="entry name" value="Anion_exchange_CS"/>
</dbReference>
<reference evidence="16" key="1">
    <citation type="submission" date="2025-08" db="UniProtKB">
        <authorList>
            <consortium name="Ensembl"/>
        </authorList>
    </citation>
    <scope>IDENTIFICATION</scope>
</reference>
<feature type="transmembrane region" description="Helical" evidence="12">
    <location>
        <begin position="807"/>
        <end position="826"/>
    </location>
</feature>
<keyword evidence="17" id="KW-1185">Reference proteome</keyword>
<dbReference type="GO" id="GO:0005452">
    <property type="term" value="F:solute:inorganic anion antiporter activity"/>
    <property type="evidence" value="ECO:0007669"/>
    <property type="project" value="InterPro"/>
</dbReference>
<evidence type="ECO:0000256" key="13">
    <source>
        <dbReference type="SAM" id="MobiDB-lite"/>
    </source>
</evidence>
<evidence type="ECO:0000256" key="7">
    <source>
        <dbReference type="ARBA" id="ARBA00022989"/>
    </source>
</evidence>
<dbReference type="PRINTS" id="PR01187">
    <property type="entry name" value="ANIONEXHNGR1"/>
</dbReference>
<evidence type="ECO:0000256" key="2">
    <source>
        <dbReference type="ARBA" id="ARBA00010993"/>
    </source>
</evidence>
<keyword evidence="10" id="KW-0325">Glycoprotein</keyword>
<feature type="transmembrane region" description="Helical" evidence="12">
    <location>
        <begin position="547"/>
        <end position="564"/>
    </location>
</feature>
<evidence type="ECO:0000313" key="16">
    <source>
        <dbReference type="Ensembl" id="ENSCPGP00000019319.1"/>
    </source>
</evidence>
<feature type="transmembrane region" description="Helical" evidence="12">
    <location>
        <begin position="833"/>
        <end position="850"/>
    </location>
</feature>
<feature type="region of interest" description="Disordered" evidence="13">
    <location>
        <begin position="1"/>
        <end position="23"/>
    </location>
</feature>
<evidence type="ECO:0000256" key="11">
    <source>
        <dbReference type="ARBA" id="ARBA00049347"/>
    </source>
</evidence>
<feature type="transmembrane region" description="Helical" evidence="12">
    <location>
        <begin position="384"/>
        <end position="406"/>
    </location>
</feature>
<keyword evidence="8 12" id="KW-0406">Ion transport</keyword>
<evidence type="ECO:0000259" key="15">
    <source>
        <dbReference type="Pfam" id="PF07565"/>
    </source>
</evidence>
<protein>
    <recommendedName>
        <fullName evidence="12">Anion exchange protein</fullName>
    </recommendedName>
</protein>
<dbReference type="Gene3D" id="1.10.287.570">
    <property type="entry name" value="Helical hairpin bin"/>
    <property type="match status" value="1"/>
</dbReference>
<evidence type="ECO:0000256" key="8">
    <source>
        <dbReference type="ARBA" id="ARBA00023065"/>
    </source>
</evidence>
<evidence type="ECO:0000256" key="9">
    <source>
        <dbReference type="ARBA" id="ARBA00023136"/>
    </source>
</evidence>
<evidence type="ECO:0000256" key="3">
    <source>
        <dbReference type="ARBA" id="ARBA00022448"/>
    </source>
</evidence>
<evidence type="ECO:0000256" key="6">
    <source>
        <dbReference type="ARBA" id="ARBA00022692"/>
    </source>
</evidence>
<dbReference type="PRINTS" id="PR00165">
    <property type="entry name" value="ANIONEXCHNGR"/>
</dbReference>
<dbReference type="Ensembl" id="ENSCPGT00000021146.1">
    <property type="protein sequence ID" value="ENSCPGP00000019319.1"/>
    <property type="gene ID" value="ENSCPGG00000013404.1"/>
</dbReference>
<dbReference type="Gene3D" id="3.40.930.10">
    <property type="entry name" value="Mannitol-specific EII, Chain A"/>
    <property type="match status" value="2"/>
</dbReference>
<organism evidence="16 17">
    <name type="scientific">Calidris pygmaea</name>
    <name type="common">Spoon-billed sandpiper</name>
    <dbReference type="NCBI Taxonomy" id="425635"/>
    <lineage>
        <taxon>Eukaryota</taxon>
        <taxon>Metazoa</taxon>
        <taxon>Chordata</taxon>
        <taxon>Craniata</taxon>
        <taxon>Vertebrata</taxon>
        <taxon>Euteleostomi</taxon>
        <taxon>Archelosauria</taxon>
        <taxon>Archosauria</taxon>
        <taxon>Dinosauria</taxon>
        <taxon>Saurischia</taxon>
        <taxon>Theropoda</taxon>
        <taxon>Coelurosauria</taxon>
        <taxon>Aves</taxon>
        <taxon>Neognathae</taxon>
        <taxon>Neoaves</taxon>
        <taxon>Charadriiformes</taxon>
        <taxon>Scolopacidae</taxon>
        <taxon>Calidris</taxon>
    </lineage>
</organism>
<dbReference type="GO" id="GO:0051453">
    <property type="term" value="P:regulation of intracellular pH"/>
    <property type="evidence" value="ECO:0007669"/>
    <property type="project" value="TreeGrafter"/>
</dbReference>
<keyword evidence="6 12" id="KW-0812">Transmembrane</keyword>
<sequence>LSVPQEAYEERMRRSLDPEGYEDPGIKGSHLSLGEMSTAPLGLLGVSGVARGTLTPPWFRLQGYVELHELVMDTTKELCWMEASHWLKLEEDFKEAGHWGQPHLSFLTYRSLLEIRRALAKGAVLLDVEANSLAAIAHVLIDQMIYEGQIKPQDRDDILRTLLLQHKHPSKDQSMGTLLPAQLQRSGTGRGETEQPLLREQQPMEMRRLAGTDPCAPVPPVPKPLCPYGPPHPHAPLSSRCPIPMEMLVGAQQHPRVPETAPWSTLQVFRRDAYLAEGRQDLLRGVEDFLEASIVLPPTETPNEQLLRSLVPLQHELLRRRYQPPEKTPGEGFLKDLGLGEPAPEDDDPLRRTGRPFGGLVRDIRRRYPKYLSDIKDALSPQCLAAVIFIYFAALSPAVTFGGLLSEKTKGMMGVSELLISTCVQCVLFSIFSAQPLLVVGFSGPLLVFEEAFYSFCTANGMEYIVGRVWIGFWLILVVLVVVACEGSVLVRYLSRYTQEIFSFLISLIFIYETFSKLVTIFKDHPLKRHYEVKDTFEPKVPEPNTALLSLVLMAGTFFLAFFLRKFKNSSFLPGVARRLIGDFGVPISIFIMALVDFFIQDTYTQKLNVPKGLEVTNSSARGWFINPMGKDNSFPIWMMFASVVPALLVFILIFLETQITTLIVSKPERKLVKGSGFHLDLLLIVAMGGLAALFGMPWLSATTVRTITHANALTVMTKTSSPGEKSQILEVKEQRISGLLVAVLIGVSILMEPILKYIPLAVLFGIFLYMGVTSLFGIQLFDRILLLLMPPKYHPDEPYVTRVKTWRMHLFTFIQIIVLALLWVVKSTPASLALPFVLILTVPLRRFVLPRIFRDIELKCLDADDAVVTFEEAEGTDVYNEVQMPS</sequence>